<dbReference type="InterPro" id="IPR016191">
    <property type="entry name" value="Ribonuclease/ribotoxin"/>
</dbReference>
<protein>
    <submittedName>
        <fullName evidence="4">Ribonuclease domain-containing protein</fullName>
    </submittedName>
</protein>
<accession>A0ABW4RT82</accession>
<proteinExistence type="predicted"/>
<evidence type="ECO:0000313" key="4">
    <source>
        <dbReference type="EMBL" id="MFD1888633.1"/>
    </source>
</evidence>
<dbReference type="SUPFAM" id="SSF53933">
    <property type="entry name" value="Microbial ribonucleases"/>
    <property type="match status" value="1"/>
</dbReference>
<dbReference type="Proteomes" id="UP001597326">
    <property type="component" value="Unassembled WGS sequence"/>
</dbReference>
<dbReference type="InterPro" id="IPR000026">
    <property type="entry name" value="N1-like"/>
</dbReference>
<dbReference type="Pfam" id="PF00545">
    <property type="entry name" value="Ribonuclease"/>
    <property type="match status" value="1"/>
</dbReference>
<comment type="caution">
    <text evidence="4">The sequence shown here is derived from an EMBL/GenBank/DDBJ whole genome shotgun (WGS) entry which is preliminary data.</text>
</comment>
<keyword evidence="5" id="KW-1185">Reference proteome</keyword>
<reference evidence="5" key="1">
    <citation type="journal article" date="2019" name="Int. J. Syst. Evol. Microbiol.">
        <title>The Global Catalogue of Microorganisms (GCM) 10K type strain sequencing project: providing services to taxonomists for standard genome sequencing and annotation.</title>
        <authorList>
            <consortium name="The Broad Institute Genomics Platform"/>
            <consortium name="The Broad Institute Genome Sequencing Center for Infectious Disease"/>
            <person name="Wu L."/>
            <person name="Ma J."/>
        </authorList>
    </citation>
    <scope>NUCLEOTIDE SEQUENCE [LARGE SCALE GENOMIC DNA]</scope>
    <source>
        <strain evidence="5">CAIM 431</strain>
    </source>
</reference>
<name>A0ABW4RT82_9ACTN</name>
<organism evidence="4 5">
    <name type="scientific">Luteococcus peritonei</name>
    <dbReference type="NCBI Taxonomy" id="88874"/>
    <lineage>
        <taxon>Bacteria</taxon>
        <taxon>Bacillati</taxon>
        <taxon>Actinomycetota</taxon>
        <taxon>Actinomycetes</taxon>
        <taxon>Propionibacteriales</taxon>
        <taxon>Propionibacteriaceae</taxon>
        <taxon>Luteococcus</taxon>
    </lineage>
</organism>
<dbReference type="Gene3D" id="3.10.450.30">
    <property type="entry name" value="Microbial ribonucleases"/>
    <property type="match status" value="1"/>
</dbReference>
<evidence type="ECO:0000256" key="3">
    <source>
        <dbReference type="SAM" id="MobiDB-lite"/>
    </source>
</evidence>
<gene>
    <name evidence="4" type="ORF">ACFSCS_00320</name>
</gene>
<evidence type="ECO:0000313" key="5">
    <source>
        <dbReference type="Proteomes" id="UP001597326"/>
    </source>
</evidence>
<evidence type="ECO:0000256" key="1">
    <source>
        <dbReference type="ARBA" id="ARBA00022722"/>
    </source>
</evidence>
<feature type="region of interest" description="Disordered" evidence="3">
    <location>
        <begin position="31"/>
        <end position="75"/>
    </location>
</feature>
<dbReference type="EMBL" id="JBHUFZ010000001">
    <property type="protein sequence ID" value="MFD1888633.1"/>
    <property type="molecule type" value="Genomic_DNA"/>
</dbReference>
<dbReference type="RefSeq" id="WP_343871702.1">
    <property type="nucleotide sequence ID" value="NZ_BAAAIX010000001.1"/>
</dbReference>
<sequence>MRLSPRSRLVLGLLLLALLGLAWLALPGGGGRSADDASGQRTGSSRSTSSSRSGGQAGSSVGSGLQPGSTDPDSGLQVVALDQLPAQAARTVELIRAGGPFPYRQDGVVYHNANRVLPRKADGYYHEYTVKTPGQSSRGARRIVHGNGDEYYWTQDHYDSFRRIA</sequence>
<feature type="compositionally biased region" description="Low complexity" evidence="3">
    <location>
        <begin position="36"/>
        <end position="64"/>
    </location>
</feature>
<keyword evidence="2" id="KW-0378">Hydrolase</keyword>
<keyword evidence="1" id="KW-0540">Nuclease</keyword>
<evidence type="ECO:0000256" key="2">
    <source>
        <dbReference type="ARBA" id="ARBA00022801"/>
    </source>
</evidence>